<evidence type="ECO:0000259" key="5">
    <source>
        <dbReference type="SMART" id="SM00065"/>
    </source>
</evidence>
<keyword evidence="7" id="KW-1185">Reference proteome</keyword>
<dbReference type="InterPro" id="IPR029016">
    <property type="entry name" value="GAF-like_dom_sf"/>
</dbReference>
<evidence type="ECO:0000256" key="4">
    <source>
        <dbReference type="SAM" id="MobiDB-lite"/>
    </source>
</evidence>
<dbReference type="Pfam" id="PF13185">
    <property type="entry name" value="GAF_2"/>
    <property type="match status" value="2"/>
</dbReference>
<reference evidence="6 7" key="1">
    <citation type="submission" date="2024-06" db="EMBL/GenBank/DDBJ databases">
        <title>The Natural Products Discovery Center: Release of the First 8490 Sequenced Strains for Exploring Actinobacteria Biosynthetic Diversity.</title>
        <authorList>
            <person name="Kalkreuter E."/>
            <person name="Kautsar S.A."/>
            <person name="Yang D."/>
            <person name="Bader C.D."/>
            <person name="Teijaro C.N."/>
            <person name="Fluegel L."/>
            <person name="Davis C.M."/>
            <person name="Simpson J.R."/>
            <person name="Lauterbach L."/>
            <person name="Steele A.D."/>
            <person name="Gui C."/>
            <person name="Meng S."/>
            <person name="Li G."/>
            <person name="Viehrig K."/>
            <person name="Ye F."/>
            <person name="Su P."/>
            <person name="Kiefer A.F."/>
            <person name="Nichols A."/>
            <person name="Cepeda A.J."/>
            <person name="Yan W."/>
            <person name="Fan B."/>
            <person name="Jiang Y."/>
            <person name="Adhikari A."/>
            <person name="Zheng C.-J."/>
            <person name="Schuster L."/>
            <person name="Cowan T.M."/>
            <person name="Smanski M.J."/>
            <person name="Chevrette M.G."/>
            <person name="De Carvalho L.P.S."/>
            <person name="Shen B."/>
        </authorList>
    </citation>
    <scope>NUCLEOTIDE SEQUENCE [LARGE SCALE GENOMIC DNA]</scope>
    <source>
        <strain evidence="6 7">NPDC038104</strain>
    </source>
</reference>
<dbReference type="PANTHER" id="PTHR24421">
    <property type="entry name" value="NITRATE/NITRITE SENSOR PROTEIN NARX-RELATED"/>
    <property type="match status" value="1"/>
</dbReference>
<proteinExistence type="predicted"/>
<dbReference type="Gene3D" id="1.20.5.1930">
    <property type="match status" value="1"/>
</dbReference>
<name>A0ABV2YLF3_9ACTN</name>
<evidence type="ECO:0000256" key="1">
    <source>
        <dbReference type="ARBA" id="ARBA00022679"/>
    </source>
</evidence>
<comment type="caution">
    <text evidence="6">The sequence shown here is derived from an EMBL/GenBank/DDBJ whole genome shotgun (WGS) entry which is preliminary data.</text>
</comment>
<dbReference type="InterPro" id="IPR011712">
    <property type="entry name" value="Sig_transdc_His_kin_sub3_dim/P"/>
</dbReference>
<dbReference type="SUPFAM" id="SSF55874">
    <property type="entry name" value="ATPase domain of HSP90 chaperone/DNA topoisomerase II/histidine kinase"/>
    <property type="match status" value="1"/>
</dbReference>
<dbReference type="SMART" id="SM00065">
    <property type="entry name" value="GAF"/>
    <property type="match status" value="2"/>
</dbReference>
<dbReference type="EMBL" id="JBEZUR010000035">
    <property type="protein sequence ID" value="MEU3556559.1"/>
    <property type="molecule type" value="Genomic_DNA"/>
</dbReference>
<dbReference type="SUPFAM" id="SSF55781">
    <property type="entry name" value="GAF domain-like"/>
    <property type="match status" value="2"/>
</dbReference>
<dbReference type="InterPro" id="IPR036890">
    <property type="entry name" value="HATPase_C_sf"/>
</dbReference>
<feature type="region of interest" description="Disordered" evidence="4">
    <location>
        <begin position="525"/>
        <end position="553"/>
    </location>
</feature>
<keyword evidence="3" id="KW-0902">Two-component regulatory system</keyword>
<evidence type="ECO:0000313" key="6">
    <source>
        <dbReference type="EMBL" id="MEU3556559.1"/>
    </source>
</evidence>
<dbReference type="Gene3D" id="3.30.450.40">
    <property type="match status" value="2"/>
</dbReference>
<organism evidence="6 7">
    <name type="scientific">Streptomyces fragilis</name>
    <dbReference type="NCBI Taxonomy" id="67301"/>
    <lineage>
        <taxon>Bacteria</taxon>
        <taxon>Bacillati</taxon>
        <taxon>Actinomycetota</taxon>
        <taxon>Actinomycetes</taxon>
        <taxon>Kitasatosporales</taxon>
        <taxon>Streptomycetaceae</taxon>
        <taxon>Streptomyces</taxon>
    </lineage>
</organism>
<feature type="domain" description="GAF" evidence="5">
    <location>
        <begin position="55"/>
        <end position="203"/>
    </location>
</feature>
<keyword evidence="2" id="KW-0418">Kinase</keyword>
<protein>
    <submittedName>
        <fullName evidence="6">GAF domain-containing protein</fullName>
    </submittedName>
</protein>
<evidence type="ECO:0000256" key="2">
    <source>
        <dbReference type="ARBA" id="ARBA00022777"/>
    </source>
</evidence>
<sequence length="588" mass="62505">MNDTDDPARHEVRLPHLRLDDLLDELQGRLQAARGTRDRIHSLLEAVLSVGRELDLEQVLRGVVESATVLVDARYGALGVLTPDGEGLSSFYMVGVDEDRIARISSFPAGHGILGQLVRHPEPLRLDRLSDHPESYGFPTNHPPMESFLGVPIRVRDKVFGNLYLTEKGNGQTFDEEDVAVLSTLAVAAGVAIENARLYEESLLRQRLLRAGAEITRSLMSGSDRGEALALIAERAHEVTGAQIAVVAVPVEGTGSLVLELAFGEDAEEYRGLVLAQDDSLIGRAFATGHPVVVHDVSKDEKALTALPRTAGMGPAVALPIGSGVADVRGVVLLVRETGLTGFSAMEIEPLQGFAAQAAVAMELADRRREAEQIAMLQDRDRIARDLHDLAIQRLFATGMTLQSAGRFIDHPQASERVAQAVDDLDETIKIIRSTIFGLRSRDDLTGAGLRSRVVRTVAEAARELGFTPSVRTDGLIDNDVPAALGDHVLAVLGEALADVARHAGAGRADVVLGTADGQVTLTVTDDGTGDRAGDRVGGGTGGGTGDGTGDAWPARLARRTEELGGSLTRECTAARGARVVMRAPLQG</sequence>
<gene>
    <name evidence="6" type="ORF">AB0E65_20450</name>
</gene>
<feature type="domain" description="GAF" evidence="5">
    <location>
        <begin position="224"/>
        <end position="372"/>
    </location>
</feature>
<evidence type="ECO:0000313" key="7">
    <source>
        <dbReference type="Proteomes" id="UP001550850"/>
    </source>
</evidence>
<dbReference type="PANTHER" id="PTHR24421:SF56">
    <property type="entry name" value="OXYGEN SENSOR HISTIDINE KINASE RESPONSE REGULATOR DOST"/>
    <property type="match status" value="1"/>
</dbReference>
<keyword evidence="1" id="KW-0808">Transferase</keyword>
<dbReference type="Gene3D" id="3.30.565.10">
    <property type="entry name" value="Histidine kinase-like ATPase, C-terminal domain"/>
    <property type="match status" value="1"/>
</dbReference>
<dbReference type="Proteomes" id="UP001550850">
    <property type="component" value="Unassembled WGS sequence"/>
</dbReference>
<feature type="compositionally biased region" description="Gly residues" evidence="4">
    <location>
        <begin position="536"/>
        <end position="549"/>
    </location>
</feature>
<dbReference type="RefSeq" id="WP_108956738.1">
    <property type="nucleotide sequence ID" value="NZ_BEVZ01000009.1"/>
</dbReference>
<evidence type="ECO:0000256" key="3">
    <source>
        <dbReference type="ARBA" id="ARBA00023012"/>
    </source>
</evidence>
<accession>A0ABV2YLF3</accession>
<dbReference type="InterPro" id="IPR003018">
    <property type="entry name" value="GAF"/>
</dbReference>
<dbReference type="InterPro" id="IPR050482">
    <property type="entry name" value="Sensor_HK_TwoCompSys"/>
</dbReference>
<dbReference type="Pfam" id="PF07730">
    <property type="entry name" value="HisKA_3"/>
    <property type="match status" value="1"/>
</dbReference>